<comment type="similarity">
    <text evidence="3">Belongs to the cation transport ATPase (P-type) (TC 3.A.3) family. Type IIIB subfamily.</text>
</comment>
<keyword evidence="6" id="KW-1003">Cell membrane</keyword>
<feature type="transmembrane region" description="Helical" evidence="18">
    <location>
        <begin position="828"/>
        <end position="848"/>
    </location>
</feature>
<dbReference type="InterPro" id="IPR006415">
    <property type="entry name" value="P-type_ATPase_IIIB"/>
</dbReference>
<sequence length="860" mass="96166">MDITDTETVWWNKVKEEVLQLLSSKENGLSSDEVKARLKIYGENTISKGNKNNALNILLSQFKNWLTLILIFAAIVSFARGEHIDSVVILSLVILSSFFGFVQEYKAEKTLLKLKKLIKHKASVYRDGRIVQVDSAQIVPGDIVELVIGDIVPADIRLIGSEELLLNESVLTGESMPVEKDHEAVIGKDVMISDMKNMVFMGTSVFQGNGIGVVTATGLKTQFGKIAESVKSPETKTEFQSQIDNFSKFLFKVIVLMTVFIFVSNVALDKGVSDSFLFAIALAVGIAPEMLPAIITVTLSQGAMRMAKKKVVVKRLSSVEDFGNIDTLCMDKTGTITKGIFSLHDYIDAGDTRDDQLLIYALICTSGISQHSEGGSNPTDIAIWQSAMSQKFRKKVKGYKILDENEFDYDRKRMSVLAKMDEGNLLISKGAPEAILDVTKYITISNKQRSVVFNTKKKAEILEKVRGYESRGYRVIAVAMKEFNESDAFPEDEKNMIFMGLLLFKDPIKETTVSAIKRFLDLGINLKVISGDSETVTKSISREAGIVFNDDQVVTGEMLKDVNDADFMEYSRSGVVFARLTPDQKYRIIRSLNYEGHIVGFLGDGVNDVPALKEADVGITVEGGSDIAKEASDIILLEKDLKVLVDGIEAGRKTYGNVMKYILNTISANYGNMFTVAISSLFLKFIPLLPSQILLNNFISDIPLFAVATDNVDSGFMKKPNKWNLGYIKNFMITYGFVSGFVSTFFDMLLILPMVYVFKVNTEVFRTAWFVESSISEMLVTFVIRTKLPFYKSRPSNWLLGLSGISIVIVILMSVLEIGVFDFVRLPYFVWVLIFFDLIAYFFVTEIVKKRFFRRFESGK</sequence>
<dbReference type="InterPro" id="IPR023298">
    <property type="entry name" value="ATPase_P-typ_TM_dom_sf"/>
</dbReference>
<dbReference type="PANTHER" id="PTHR42861">
    <property type="entry name" value="CALCIUM-TRANSPORTING ATPASE"/>
    <property type="match status" value="1"/>
</dbReference>
<comment type="function">
    <text evidence="1">Mediates magnesium influx to the cytosol.</text>
</comment>
<evidence type="ECO:0000256" key="14">
    <source>
        <dbReference type="ARBA" id="ARBA00022989"/>
    </source>
</evidence>
<evidence type="ECO:0000313" key="20">
    <source>
        <dbReference type="EMBL" id="KKQ84560.1"/>
    </source>
</evidence>
<evidence type="ECO:0000256" key="16">
    <source>
        <dbReference type="ARBA" id="ARBA00029806"/>
    </source>
</evidence>
<dbReference type="SFLD" id="SFLDG00002">
    <property type="entry name" value="C1.7:_P-type_atpase_like"/>
    <property type="match status" value="1"/>
</dbReference>
<dbReference type="InterPro" id="IPR018303">
    <property type="entry name" value="ATPase_P-typ_P_site"/>
</dbReference>
<dbReference type="Gene3D" id="2.70.150.10">
    <property type="entry name" value="Calcium-transporting ATPase, cytoplasmic transduction domain A"/>
    <property type="match status" value="1"/>
</dbReference>
<dbReference type="InterPro" id="IPR023299">
    <property type="entry name" value="ATPase_P-typ_cyto_dom_N"/>
</dbReference>
<dbReference type="InterPro" id="IPR036412">
    <property type="entry name" value="HAD-like_sf"/>
</dbReference>
<evidence type="ECO:0000256" key="12">
    <source>
        <dbReference type="ARBA" id="ARBA00022842"/>
    </source>
</evidence>
<dbReference type="SMART" id="SM00831">
    <property type="entry name" value="Cation_ATPase_N"/>
    <property type="match status" value="1"/>
</dbReference>
<keyword evidence="14 18" id="KW-1133">Transmembrane helix</keyword>
<dbReference type="Proteomes" id="UP000034710">
    <property type="component" value="Unassembled WGS sequence"/>
</dbReference>
<dbReference type="PROSITE" id="PS00154">
    <property type="entry name" value="ATPASE_E1_E2"/>
    <property type="match status" value="1"/>
</dbReference>
<dbReference type="GO" id="GO:0016887">
    <property type="term" value="F:ATP hydrolysis activity"/>
    <property type="evidence" value="ECO:0007669"/>
    <property type="project" value="InterPro"/>
</dbReference>
<keyword evidence="9 18" id="KW-0812">Transmembrane</keyword>
<keyword evidence="12" id="KW-0460">Magnesium</keyword>
<evidence type="ECO:0000256" key="18">
    <source>
        <dbReference type="SAM" id="Phobius"/>
    </source>
</evidence>
<dbReference type="Gene3D" id="1.20.1110.10">
    <property type="entry name" value="Calcium-transporting ATPase, transmembrane domain"/>
    <property type="match status" value="1"/>
</dbReference>
<dbReference type="AlphaFoldDB" id="A0A0G0L9K3"/>
<keyword evidence="15 18" id="KW-0472">Membrane</keyword>
<evidence type="ECO:0000256" key="5">
    <source>
        <dbReference type="ARBA" id="ARBA00013555"/>
    </source>
</evidence>
<feature type="transmembrane region" description="Helical" evidence="18">
    <location>
        <begin position="280"/>
        <end position="300"/>
    </location>
</feature>
<dbReference type="PATRIC" id="fig|1618547.3.peg.162"/>
<dbReference type="PRINTS" id="PR00119">
    <property type="entry name" value="CATATPASE"/>
</dbReference>
<comment type="caution">
    <text evidence="20">The sequence shown here is derived from an EMBL/GenBank/DDBJ whole genome shotgun (WGS) entry which is preliminary data.</text>
</comment>
<keyword evidence="8" id="KW-0597">Phosphoprotein</keyword>
<dbReference type="Gene3D" id="3.40.50.1000">
    <property type="entry name" value="HAD superfamily/HAD-like"/>
    <property type="match status" value="1"/>
</dbReference>
<feature type="transmembrane region" description="Helical" evidence="18">
    <location>
        <begin position="249"/>
        <end position="268"/>
    </location>
</feature>
<evidence type="ECO:0000256" key="8">
    <source>
        <dbReference type="ARBA" id="ARBA00022553"/>
    </source>
</evidence>
<evidence type="ECO:0000256" key="9">
    <source>
        <dbReference type="ARBA" id="ARBA00022692"/>
    </source>
</evidence>
<name>A0A0G0L9K3_9BACT</name>
<dbReference type="InterPro" id="IPR004014">
    <property type="entry name" value="ATPase_P-typ_cation-transptr_N"/>
</dbReference>
<dbReference type="InterPro" id="IPR044492">
    <property type="entry name" value="P_typ_ATPase_HD_dom"/>
</dbReference>
<proteinExistence type="inferred from homology"/>
<evidence type="ECO:0000256" key="2">
    <source>
        <dbReference type="ARBA" id="ARBA00004429"/>
    </source>
</evidence>
<evidence type="ECO:0000256" key="15">
    <source>
        <dbReference type="ARBA" id="ARBA00023136"/>
    </source>
</evidence>
<evidence type="ECO:0000256" key="17">
    <source>
        <dbReference type="ARBA" id="ARBA00047295"/>
    </source>
</evidence>
<dbReference type="FunFam" id="2.70.150.10:FF:000160">
    <property type="entry name" value="Sarcoplasmic/endoplasmic reticulum calcium ATPase 1"/>
    <property type="match status" value="1"/>
</dbReference>
<feature type="transmembrane region" description="Helical" evidence="18">
    <location>
        <begin position="661"/>
        <end position="682"/>
    </location>
</feature>
<keyword evidence="10" id="KW-0547">Nucleotide-binding</keyword>
<dbReference type="PRINTS" id="PR00120">
    <property type="entry name" value="HATPASE"/>
</dbReference>
<evidence type="ECO:0000256" key="7">
    <source>
        <dbReference type="ARBA" id="ARBA00022519"/>
    </source>
</evidence>
<dbReference type="NCBIfam" id="TIGR01494">
    <property type="entry name" value="ATPase_P-type"/>
    <property type="match status" value="2"/>
</dbReference>
<feature type="transmembrane region" description="Helical" evidence="18">
    <location>
        <begin position="65"/>
        <end position="81"/>
    </location>
</feature>
<dbReference type="SUPFAM" id="SSF81665">
    <property type="entry name" value="Calcium ATPase, transmembrane domain M"/>
    <property type="match status" value="1"/>
</dbReference>
<dbReference type="Pfam" id="PF00122">
    <property type="entry name" value="E1-E2_ATPase"/>
    <property type="match status" value="1"/>
</dbReference>
<dbReference type="SUPFAM" id="SSF81660">
    <property type="entry name" value="Metal cation-transporting ATPase, ATP-binding domain N"/>
    <property type="match status" value="1"/>
</dbReference>
<evidence type="ECO:0000313" key="21">
    <source>
        <dbReference type="Proteomes" id="UP000034710"/>
    </source>
</evidence>
<organism evidence="20 21">
    <name type="scientific">Candidatus Woesebacteria bacterium GW2011_GWA1_38_8</name>
    <dbReference type="NCBI Taxonomy" id="1618547"/>
    <lineage>
        <taxon>Bacteria</taxon>
        <taxon>Candidatus Woeseibacteriota</taxon>
    </lineage>
</organism>
<evidence type="ECO:0000256" key="11">
    <source>
        <dbReference type="ARBA" id="ARBA00022840"/>
    </source>
</evidence>
<dbReference type="Pfam" id="PF00690">
    <property type="entry name" value="Cation_ATPase_N"/>
    <property type="match status" value="1"/>
</dbReference>
<dbReference type="SFLD" id="SFLDF00027">
    <property type="entry name" value="p-type_atpase"/>
    <property type="match status" value="1"/>
</dbReference>
<dbReference type="Pfam" id="PF13246">
    <property type="entry name" value="Cation_ATPase"/>
    <property type="match status" value="1"/>
</dbReference>
<dbReference type="InterPro" id="IPR059000">
    <property type="entry name" value="ATPase_P-type_domA"/>
</dbReference>
<evidence type="ECO:0000256" key="13">
    <source>
        <dbReference type="ARBA" id="ARBA00022967"/>
    </source>
</evidence>
<dbReference type="EMBL" id="LBVJ01000003">
    <property type="protein sequence ID" value="KKQ84560.1"/>
    <property type="molecule type" value="Genomic_DNA"/>
</dbReference>
<dbReference type="GO" id="GO:0005886">
    <property type="term" value="C:plasma membrane"/>
    <property type="evidence" value="ECO:0007669"/>
    <property type="project" value="UniProtKB-SubCell"/>
</dbReference>
<dbReference type="SFLD" id="SFLDS00003">
    <property type="entry name" value="Haloacid_Dehalogenase"/>
    <property type="match status" value="1"/>
</dbReference>
<comment type="catalytic activity">
    <reaction evidence="17">
        <text>Mg(2+)(out) + ATP + H2O = Mg(2+)(in) + ADP + phosphate + H(+)</text>
        <dbReference type="Rhea" id="RHEA:10260"/>
        <dbReference type="ChEBI" id="CHEBI:15377"/>
        <dbReference type="ChEBI" id="CHEBI:15378"/>
        <dbReference type="ChEBI" id="CHEBI:18420"/>
        <dbReference type="ChEBI" id="CHEBI:30616"/>
        <dbReference type="ChEBI" id="CHEBI:43474"/>
        <dbReference type="ChEBI" id="CHEBI:456216"/>
        <dbReference type="EC" id="7.2.2.14"/>
    </reaction>
</comment>
<evidence type="ECO:0000256" key="4">
    <source>
        <dbReference type="ARBA" id="ARBA00012786"/>
    </source>
</evidence>
<dbReference type="InterPro" id="IPR008250">
    <property type="entry name" value="ATPase_P-typ_transduc_dom_A_sf"/>
</dbReference>
<dbReference type="GO" id="GO:0015444">
    <property type="term" value="F:P-type magnesium transporter activity"/>
    <property type="evidence" value="ECO:0007669"/>
    <property type="project" value="UniProtKB-EC"/>
</dbReference>
<dbReference type="Pfam" id="PF00689">
    <property type="entry name" value="Cation_ATPase_C"/>
    <property type="match status" value="1"/>
</dbReference>
<feature type="domain" description="Cation-transporting P-type ATPase N-terminal" evidence="19">
    <location>
        <begin position="9"/>
        <end position="82"/>
    </location>
</feature>
<feature type="transmembrane region" description="Helical" evidence="18">
    <location>
        <begin position="733"/>
        <end position="758"/>
    </location>
</feature>
<protein>
    <recommendedName>
        <fullName evidence="5">Magnesium-transporting ATPase, P-type 1</fullName>
        <ecNumber evidence="4">7.2.2.14</ecNumber>
    </recommendedName>
    <alternativeName>
        <fullName evidence="16">Mg(2+) transport ATPase, P-type 1</fullName>
    </alternativeName>
</protein>
<dbReference type="InterPro" id="IPR023214">
    <property type="entry name" value="HAD_sf"/>
</dbReference>
<evidence type="ECO:0000256" key="3">
    <source>
        <dbReference type="ARBA" id="ARBA00008746"/>
    </source>
</evidence>
<gene>
    <name evidence="20" type="ORF">UT06_C0003G0033</name>
</gene>
<feature type="transmembrane region" description="Helical" evidence="18">
    <location>
        <begin position="87"/>
        <end position="105"/>
    </location>
</feature>
<feature type="transmembrane region" description="Helical" evidence="18">
    <location>
        <begin position="796"/>
        <end position="816"/>
    </location>
</feature>
<evidence type="ECO:0000256" key="1">
    <source>
        <dbReference type="ARBA" id="ARBA00003954"/>
    </source>
</evidence>
<dbReference type="Gene3D" id="3.40.1110.10">
    <property type="entry name" value="Calcium-transporting ATPase, cytoplasmic domain N"/>
    <property type="match status" value="1"/>
</dbReference>
<evidence type="ECO:0000259" key="19">
    <source>
        <dbReference type="SMART" id="SM00831"/>
    </source>
</evidence>
<keyword evidence="11" id="KW-0067">ATP-binding</keyword>
<evidence type="ECO:0000256" key="10">
    <source>
        <dbReference type="ARBA" id="ARBA00022741"/>
    </source>
</evidence>
<dbReference type="InterPro" id="IPR001757">
    <property type="entry name" value="P_typ_ATPase"/>
</dbReference>
<reference evidence="20 21" key="1">
    <citation type="journal article" date="2015" name="Nature">
        <title>rRNA introns, odd ribosomes, and small enigmatic genomes across a large radiation of phyla.</title>
        <authorList>
            <person name="Brown C.T."/>
            <person name="Hug L.A."/>
            <person name="Thomas B.C."/>
            <person name="Sharon I."/>
            <person name="Castelle C.J."/>
            <person name="Singh A."/>
            <person name="Wilkins M.J."/>
            <person name="Williams K.H."/>
            <person name="Banfield J.F."/>
        </authorList>
    </citation>
    <scope>NUCLEOTIDE SEQUENCE [LARGE SCALE GENOMIC DNA]</scope>
</reference>
<evidence type="ECO:0000256" key="6">
    <source>
        <dbReference type="ARBA" id="ARBA00022475"/>
    </source>
</evidence>
<dbReference type="EC" id="7.2.2.14" evidence="4"/>
<dbReference type="GO" id="GO:0005524">
    <property type="term" value="F:ATP binding"/>
    <property type="evidence" value="ECO:0007669"/>
    <property type="project" value="UniProtKB-KW"/>
</dbReference>
<dbReference type="SUPFAM" id="SSF56784">
    <property type="entry name" value="HAD-like"/>
    <property type="match status" value="1"/>
</dbReference>
<keyword evidence="13" id="KW-1278">Translocase</keyword>
<dbReference type="NCBIfam" id="TIGR01524">
    <property type="entry name" value="ATPase-IIIB_Mg"/>
    <property type="match status" value="1"/>
</dbReference>
<accession>A0A0G0L9K3</accession>
<dbReference type="SUPFAM" id="SSF81653">
    <property type="entry name" value="Calcium ATPase, transduction domain A"/>
    <property type="match status" value="1"/>
</dbReference>
<dbReference type="InterPro" id="IPR006068">
    <property type="entry name" value="ATPase_P-typ_cation-transptr_C"/>
</dbReference>
<comment type="subcellular location">
    <subcellularLocation>
        <location evidence="2">Cell inner membrane</location>
        <topology evidence="2">Multi-pass membrane protein</topology>
    </subcellularLocation>
</comment>
<keyword evidence="7" id="KW-0997">Cell inner membrane</keyword>